<dbReference type="AlphaFoldDB" id="A0A4U8UII9"/>
<organism evidence="1 2">
    <name type="scientific">Steinernema carpocapsae</name>
    <name type="common">Entomopathogenic nematode</name>
    <dbReference type="NCBI Taxonomy" id="34508"/>
    <lineage>
        <taxon>Eukaryota</taxon>
        <taxon>Metazoa</taxon>
        <taxon>Ecdysozoa</taxon>
        <taxon>Nematoda</taxon>
        <taxon>Chromadorea</taxon>
        <taxon>Rhabditida</taxon>
        <taxon>Tylenchina</taxon>
        <taxon>Panagrolaimomorpha</taxon>
        <taxon>Strongyloidoidea</taxon>
        <taxon>Steinernematidae</taxon>
        <taxon>Steinernema</taxon>
    </lineage>
</organism>
<evidence type="ECO:0000313" key="2">
    <source>
        <dbReference type="Proteomes" id="UP000298663"/>
    </source>
</evidence>
<reference evidence="1 2" key="1">
    <citation type="journal article" date="2015" name="Genome Biol.">
        <title>Comparative genomics of Steinernema reveals deeply conserved gene regulatory networks.</title>
        <authorList>
            <person name="Dillman A.R."/>
            <person name="Macchietto M."/>
            <person name="Porter C.F."/>
            <person name="Rogers A."/>
            <person name="Williams B."/>
            <person name="Antoshechkin I."/>
            <person name="Lee M.M."/>
            <person name="Goodwin Z."/>
            <person name="Lu X."/>
            <person name="Lewis E.E."/>
            <person name="Goodrich-Blair H."/>
            <person name="Stock S.P."/>
            <person name="Adams B.J."/>
            <person name="Sternberg P.W."/>
            <person name="Mortazavi A."/>
        </authorList>
    </citation>
    <scope>NUCLEOTIDE SEQUENCE [LARGE SCALE GENOMIC DNA]</scope>
    <source>
        <strain evidence="1 2">ALL</strain>
    </source>
</reference>
<accession>A0A4U8UII9</accession>
<protein>
    <submittedName>
        <fullName evidence="1">Uncharacterized protein</fullName>
    </submittedName>
</protein>
<keyword evidence="2" id="KW-1185">Reference proteome</keyword>
<dbReference type="EMBL" id="AZBU02000001">
    <property type="protein sequence ID" value="TMS32674.1"/>
    <property type="molecule type" value="Genomic_DNA"/>
</dbReference>
<reference evidence="1 2" key="2">
    <citation type="journal article" date="2019" name="G3 (Bethesda)">
        <title>Hybrid Assembly of the Genome of the Entomopathogenic Nematode Steinernema carpocapsae Identifies the X-Chromosome.</title>
        <authorList>
            <person name="Serra L."/>
            <person name="Macchietto M."/>
            <person name="Macias-Munoz A."/>
            <person name="McGill C.J."/>
            <person name="Rodriguez I.M."/>
            <person name="Rodriguez B."/>
            <person name="Murad R."/>
            <person name="Mortazavi A."/>
        </authorList>
    </citation>
    <scope>NUCLEOTIDE SEQUENCE [LARGE SCALE GENOMIC DNA]</scope>
    <source>
        <strain evidence="1 2">ALL</strain>
    </source>
</reference>
<comment type="caution">
    <text evidence="1">The sequence shown here is derived from an EMBL/GenBank/DDBJ whole genome shotgun (WGS) entry which is preliminary data.</text>
</comment>
<sequence>MTPWSKPCLRYAPAHFCRSFTGFKSLKRWINVDFTTTEKPPKVTQNRGSVWDDFVRWAAALNAILLWTATQIQKSRTVSFMSVAGKGSFPGIIAWIVGIFDRRGTTQNYTSLKGGLVKGFIHGYLNALTLKRSIPHSLRPLDSLQAQRGHFFFRQSR</sequence>
<dbReference type="Proteomes" id="UP000298663">
    <property type="component" value="Unassembled WGS sequence"/>
</dbReference>
<gene>
    <name evidence="1" type="ORF">L596_000484</name>
</gene>
<name>A0A4U8UII9_STECR</name>
<evidence type="ECO:0000313" key="1">
    <source>
        <dbReference type="EMBL" id="TMS32674.1"/>
    </source>
</evidence>
<proteinExistence type="predicted"/>